<evidence type="ECO:0000313" key="6">
    <source>
        <dbReference type="Proteomes" id="UP000265955"/>
    </source>
</evidence>
<evidence type="ECO:0000313" key="5">
    <source>
        <dbReference type="EMBL" id="RJF91752.1"/>
    </source>
</evidence>
<dbReference type="Proteomes" id="UP000265955">
    <property type="component" value="Unassembled WGS sequence"/>
</dbReference>
<protein>
    <submittedName>
        <fullName evidence="5">SDR family oxidoreductase</fullName>
    </submittedName>
</protein>
<dbReference type="InterPro" id="IPR057326">
    <property type="entry name" value="KR_dom"/>
</dbReference>
<accession>A0A3A3FJT9</accession>
<evidence type="ECO:0000256" key="3">
    <source>
        <dbReference type="RuleBase" id="RU000363"/>
    </source>
</evidence>
<sequence>MAEKGTIIVTGGSRGIGAAIAIALAELGHTVACLSRRGELPAVQGASAEALARCHGFTCDVTSGDSLRDAFAEAAKLGGPIVGLVNNAGVHLEGPSTSFSREDYETVFATNTTSVFMSCQHIYPHLVASGGGLIINIGSFFDKLGVKRNLAYCASKAAVGAITRCLAVEWAGKGIRVIDVAPGYITTDLNKEAMSAGPLREYLEKRIPGRIPGTSEDVAKLVKALFLTDALFLSGETIYIDGAQGVAH</sequence>
<keyword evidence="6" id="KW-1185">Reference proteome</keyword>
<dbReference type="AlphaFoldDB" id="A0A3A3FJT9"/>
<comment type="similarity">
    <text evidence="1 3">Belongs to the short-chain dehydrogenases/reductases (SDR) family.</text>
</comment>
<name>A0A3A3FJT9_9BURK</name>
<dbReference type="PRINTS" id="PR00081">
    <property type="entry name" value="GDHRDH"/>
</dbReference>
<dbReference type="GO" id="GO:0016616">
    <property type="term" value="F:oxidoreductase activity, acting on the CH-OH group of donors, NAD or NADP as acceptor"/>
    <property type="evidence" value="ECO:0007669"/>
    <property type="project" value="TreeGrafter"/>
</dbReference>
<dbReference type="EMBL" id="QYUO01000003">
    <property type="protein sequence ID" value="RJF91752.1"/>
    <property type="molecule type" value="Genomic_DNA"/>
</dbReference>
<dbReference type="SMART" id="SM00822">
    <property type="entry name" value="PKS_KR"/>
    <property type="match status" value="1"/>
</dbReference>
<dbReference type="InterPro" id="IPR036291">
    <property type="entry name" value="NAD(P)-bd_dom_sf"/>
</dbReference>
<dbReference type="Pfam" id="PF00106">
    <property type="entry name" value="adh_short"/>
    <property type="match status" value="1"/>
</dbReference>
<dbReference type="FunFam" id="3.40.50.720:FF:000084">
    <property type="entry name" value="Short-chain dehydrogenase reductase"/>
    <property type="match status" value="1"/>
</dbReference>
<dbReference type="SUPFAM" id="SSF51735">
    <property type="entry name" value="NAD(P)-binding Rossmann-fold domains"/>
    <property type="match status" value="1"/>
</dbReference>
<reference evidence="6" key="1">
    <citation type="submission" date="2018-09" db="EMBL/GenBank/DDBJ databases">
        <authorList>
            <person name="Zhu H."/>
        </authorList>
    </citation>
    <scope>NUCLEOTIDE SEQUENCE [LARGE SCALE GENOMIC DNA]</scope>
    <source>
        <strain evidence="6">K1R23-30</strain>
    </source>
</reference>
<proteinExistence type="inferred from homology"/>
<evidence type="ECO:0000259" key="4">
    <source>
        <dbReference type="SMART" id="SM00822"/>
    </source>
</evidence>
<gene>
    <name evidence="5" type="ORF">D3871_23965</name>
</gene>
<dbReference type="RefSeq" id="WP_119771650.1">
    <property type="nucleotide sequence ID" value="NZ_QYUO01000003.1"/>
</dbReference>
<dbReference type="Gene3D" id="3.40.50.720">
    <property type="entry name" value="NAD(P)-binding Rossmann-like Domain"/>
    <property type="match status" value="1"/>
</dbReference>
<feature type="domain" description="Ketoreductase" evidence="4">
    <location>
        <begin position="5"/>
        <end position="181"/>
    </location>
</feature>
<dbReference type="InterPro" id="IPR002347">
    <property type="entry name" value="SDR_fam"/>
</dbReference>
<dbReference type="PANTHER" id="PTHR42760:SF133">
    <property type="entry name" value="3-OXOACYL-[ACYL-CARRIER-PROTEIN] REDUCTASE"/>
    <property type="match status" value="1"/>
</dbReference>
<comment type="caution">
    <text evidence="5">The sequence shown here is derived from an EMBL/GenBank/DDBJ whole genome shotgun (WGS) entry which is preliminary data.</text>
</comment>
<organism evidence="5 6">
    <name type="scientific">Noviherbaspirillum saxi</name>
    <dbReference type="NCBI Taxonomy" id="2320863"/>
    <lineage>
        <taxon>Bacteria</taxon>
        <taxon>Pseudomonadati</taxon>
        <taxon>Pseudomonadota</taxon>
        <taxon>Betaproteobacteria</taxon>
        <taxon>Burkholderiales</taxon>
        <taxon>Oxalobacteraceae</taxon>
        <taxon>Noviherbaspirillum</taxon>
    </lineage>
</organism>
<dbReference type="CDD" id="cd05233">
    <property type="entry name" value="SDR_c"/>
    <property type="match status" value="1"/>
</dbReference>
<dbReference type="PROSITE" id="PS00061">
    <property type="entry name" value="ADH_SHORT"/>
    <property type="match status" value="1"/>
</dbReference>
<dbReference type="PANTHER" id="PTHR42760">
    <property type="entry name" value="SHORT-CHAIN DEHYDROGENASES/REDUCTASES FAMILY MEMBER"/>
    <property type="match status" value="1"/>
</dbReference>
<evidence type="ECO:0000256" key="2">
    <source>
        <dbReference type="ARBA" id="ARBA00023002"/>
    </source>
</evidence>
<dbReference type="PRINTS" id="PR00080">
    <property type="entry name" value="SDRFAMILY"/>
</dbReference>
<dbReference type="InterPro" id="IPR020904">
    <property type="entry name" value="Sc_DH/Rdtase_CS"/>
</dbReference>
<dbReference type="OrthoDB" id="9803333at2"/>
<evidence type="ECO:0000256" key="1">
    <source>
        <dbReference type="ARBA" id="ARBA00006484"/>
    </source>
</evidence>
<keyword evidence="2" id="KW-0560">Oxidoreductase</keyword>